<organism evidence="2 4">
    <name type="scientific">Bursaphelenchus xylophilus</name>
    <name type="common">Pinewood nematode worm</name>
    <name type="synonym">Aphelenchoides xylophilus</name>
    <dbReference type="NCBI Taxonomy" id="6326"/>
    <lineage>
        <taxon>Eukaryota</taxon>
        <taxon>Metazoa</taxon>
        <taxon>Ecdysozoa</taxon>
        <taxon>Nematoda</taxon>
        <taxon>Chromadorea</taxon>
        <taxon>Rhabditida</taxon>
        <taxon>Tylenchina</taxon>
        <taxon>Tylenchomorpha</taxon>
        <taxon>Aphelenchoidea</taxon>
        <taxon>Aphelenchoididae</taxon>
        <taxon>Bursaphelenchus</taxon>
    </lineage>
</organism>
<name>A0A1I7RWC2_BURXY</name>
<protein>
    <submittedName>
        <fullName evidence="1">(pine wood nematode) hypothetical protein</fullName>
    </submittedName>
</protein>
<dbReference type="Proteomes" id="UP000582659">
    <property type="component" value="Unassembled WGS sequence"/>
</dbReference>
<accession>A0A1I7RWC2</accession>
<reference evidence="4" key="1">
    <citation type="submission" date="2016-11" db="UniProtKB">
        <authorList>
            <consortium name="WormBaseParasite"/>
        </authorList>
    </citation>
    <scope>IDENTIFICATION</scope>
</reference>
<evidence type="ECO:0000313" key="3">
    <source>
        <dbReference type="Proteomes" id="UP000659654"/>
    </source>
</evidence>
<gene>
    <name evidence="1" type="ORF">BXYJ_LOCUS3655</name>
</gene>
<dbReference type="EMBL" id="CAJFCV020000002">
    <property type="protein sequence ID" value="CAG9095443.1"/>
    <property type="molecule type" value="Genomic_DNA"/>
</dbReference>
<evidence type="ECO:0000313" key="4">
    <source>
        <dbReference type="WBParaSite" id="BXY_0503500.1"/>
    </source>
</evidence>
<dbReference type="Proteomes" id="UP000095284">
    <property type="component" value="Unplaced"/>
</dbReference>
<dbReference type="WBParaSite" id="BXY_0503500.1">
    <property type="protein sequence ID" value="BXY_0503500.1"/>
    <property type="gene ID" value="BXY_0503500"/>
</dbReference>
<dbReference type="EMBL" id="CAJFDI010000002">
    <property type="protein sequence ID" value="CAD5214689.1"/>
    <property type="molecule type" value="Genomic_DNA"/>
</dbReference>
<evidence type="ECO:0000313" key="2">
    <source>
        <dbReference type="Proteomes" id="UP000095284"/>
    </source>
</evidence>
<evidence type="ECO:0000313" key="1">
    <source>
        <dbReference type="EMBL" id="CAD5214689.1"/>
    </source>
</evidence>
<sequence>MLLSRRIPRQYFRSTRTFFSPRQEYWAGDGVKSKEDVYKEKPEEDPADFTITGKRRRTDHFHYSDRKSGKGYTDFSDSPFLHRQYVYPPIRRDVRRAPYIMLVLASFLFFDYRWLLYHVNQQIERFFPGYLDWFNDTFVQIGDTDDFQERNE</sequence>
<proteinExistence type="predicted"/>
<dbReference type="AlphaFoldDB" id="A0A1I7RWC2"/>
<dbReference type="OrthoDB" id="10056860at2759"/>
<keyword evidence="3" id="KW-1185">Reference proteome</keyword>
<dbReference type="Proteomes" id="UP000659654">
    <property type="component" value="Unassembled WGS sequence"/>
</dbReference>
<reference evidence="1" key="2">
    <citation type="submission" date="2020-09" db="EMBL/GenBank/DDBJ databases">
        <authorList>
            <person name="Kikuchi T."/>
        </authorList>
    </citation>
    <scope>NUCLEOTIDE SEQUENCE</scope>
    <source>
        <strain evidence="1">Ka4C1</strain>
    </source>
</reference>